<evidence type="ECO:0000313" key="2">
    <source>
        <dbReference type="EMBL" id="AMP43466.1"/>
    </source>
</evidence>
<proteinExistence type="predicted"/>
<organism evidence="2">
    <name type="scientific">Scherffelia dubia</name>
    <name type="common">Green alga</name>
    <name type="synonym">Chlamydomonas dubia</name>
    <dbReference type="NCBI Taxonomy" id="3190"/>
    <lineage>
        <taxon>Eukaryota</taxon>
        <taxon>Viridiplantae</taxon>
        <taxon>Chlorophyta</taxon>
        <taxon>core chlorophytes</taxon>
        <taxon>Chlorodendrophyceae</taxon>
        <taxon>Chlorodendrales</taxon>
        <taxon>Chlorodendraceae</taxon>
        <taxon>Scherffelia</taxon>
    </lineage>
</organism>
<keyword evidence="1" id="KW-1133">Transmembrane helix</keyword>
<keyword evidence="2" id="KW-0934">Plastid</keyword>
<dbReference type="EMBL" id="KU167098">
    <property type="protein sequence ID" value="AMP43429.1"/>
    <property type="molecule type" value="Genomic_DNA"/>
</dbReference>
<geneLocation type="plastid" evidence="2"/>
<keyword evidence="1" id="KW-0472">Membrane</keyword>
<protein>
    <submittedName>
        <fullName evidence="2">Uncharacterized protein</fullName>
    </submittedName>
</protein>
<sequence>MNYAVLFIFIFIIFMFWLRPLKNIQNQKMKDFACMLSLIILLHIGMPFYETEELKILQHAYLVEKKYIEYLIEAIQFLLEENELEISLFETLTGL</sequence>
<dbReference type="RefSeq" id="YP_009241559.1">
    <property type="nucleotide sequence ID" value="NC_029807.1"/>
</dbReference>
<dbReference type="GeneID" id="27210048"/>
<keyword evidence="1" id="KW-0812">Transmembrane</keyword>
<evidence type="ECO:0000256" key="1">
    <source>
        <dbReference type="SAM" id="Phobius"/>
    </source>
</evidence>
<name>A0A142BYH4_SCHDU</name>
<dbReference type="AlphaFoldDB" id="A0A142BYH4"/>
<feature type="transmembrane region" description="Helical" evidence="1">
    <location>
        <begin position="6"/>
        <end position="21"/>
    </location>
</feature>
<gene>
    <name evidence="2" type="primary">orf95</name>
</gene>
<dbReference type="EMBL" id="KU167098">
    <property type="protein sequence ID" value="AMP43466.1"/>
    <property type="molecule type" value="Genomic_DNA"/>
</dbReference>
<reference evidence="2" key="1">
    <citation type="journal article" date="2016" name="PLoS ONE">
        <title>Distinctive Architecture of the Chloroplast Genome in the Chlorodendrophycean Green Algae Scherffelia dubia and Tetraselmis sp. CCMP 881.</title>
        <authorList>
            <person name="Turmel M."/>
            <person name="de Cambiaire J.C."/>
            <person name="Otis C."/>
            <person name="Lemieux C."/>
        </authorList>
    </citation>
    <scope>NUCLEOTIDE SEQUENCE</scope>
</reference>
<dbReference type="GeneID" id="27210113"/>
<dbReference type="RefSeq" id="YP_009241522.1">
    <property type="nucleotide sequence ID" value="NC_029807.1"/>
</dbReference>
<accession>A0A142BYH4</accession>